<protein>
    <recommendedName>
        <fullName evidence="6">Tetraspanin</fullName>
    </recommendedName>
</protein>
<keyword evidence="4 6" id="KW-1133">Transmembrane helix</keyword>
<sequence length="292" mass="32138">MGVLVGCSRIFLVIINGIFAVIGLVFLVAGCIVRFGSGILDPYLQDLYTSLQRFMEQAGQSVDLSNFNLGDYLQDATLALILLGVFFFIIGIFGCIGGCCKVRCMLIVYSVLISLIVLAEVLFVILLFTIRDTVDNNIKGPMKTSIEDSYTGFNSTDLVSLGWNFAMVNFKCCGVDNYTEFQTAKKWIKDYTPKQSNMSITLAVPIACCKLNGSFPNINLPTEFTCATDPTSALSNIDKGCYQAIWDIINDNSNIMIGVGAGVLVVELLMIILACIVCCKEKKKNDDYDYDY</sequence>
<organism evidence="7">
    <name type="scientific">Haliotis discus discus</name>
    <name type="common">disc abalone</name>
    <dbReference type="NCBI Taxonomy" id="91233"/>
    <lineage>
        <taxon>Eukaryota</taxon>
        <taxon>Metazoa</taxon>
        <taxon>Spiralia</taxon>
        <taxon>Lophotrochozoa</taxon>
        <taxon>Mollusca</taxon>
        <taxon>Gastropoda</taxon>
        <taxon>Vetigastropoda</taxon>
        <taxon>Lepetellida</taxon>
        <taxon>Haliotoidea</taxon>
        <taxon>Haliotidae</taxon>
        <taxon>Haliotis</taxon>
    </lineage>
</organism>
<keyword evidence="5 6" id="KW-0472">Membrane</keyword>
<feature type="transmembrane region" description="Helical" evidence="6">
    <location>
        <begin position="255"/>
        <end position="279"/>
    </location>
</feature>
<comment type="similarity">
    <text evidence="2 6">Belongs to the tetraspanin (TM4SF) family.</text>
</comment>
<dbReference type="InterPro" id="IPR000301">
    <property type="entry name" value="Tetraspanin_animals"/>
</dbReference>
<dbReference type="PANTHER" id="PTHR19282">
    <property type="entry name" value="TETRASPANIN"/>
    <property type="match status" value="1"/>
</dbReference>
<dbReference type="Pfam" id="PF00335">
    <property type="entry name" value="Tetraspanin"/>
    <property type="match status" value="1"/>
</dbReference>
<evidence type="ECO:0000256" key="2">
    <source>
        <dbReference type="ARBA" id="ARBA00006840"/>
    </source>
</evidence>
<dbReference type="InterPro" id="IPR008952">
    <property type="entry name" value="Tetraspanin_EC2_sf"/>
</dbReference>
<proteinExistence type="evidence at transcript level"/>
<dbReference type="Gene3D" id="1.10.1450.10">
    <property type="entry name" value="Tetraspanin"/>
    <property type="match status" value="1"/>
</dbReference>
<feature type="transmembrane region" description="Helical" evidence="6">
    <location>
        <begin position="76"/>
        <end position="99"/>
    </location>
</feature>
<evidence type="ECO:0000256" key="4">
    <source>
        <dbReference type="ARBA" id="ARBA00022989"/>
    </source>
</evidence>
<evidence type="ECO:0000256" key="1">
    <source>
        <dbReference type="ARBA" id="ARBA00004141"/>
    </source>
</evidence>
<dbReference type="GO" id="GO:0005886">
    <property type="term" value="C:plasma membrane"/>
    <property type="evidence" value="ECO:0007669"/>
    <property type="project" value="TreeGrafter"/>
</dbReference>
<accession>A0A8R9Z463</accession>
<evidence type="ECO:0000256" key="5">
    <source>
        <dbReference type="ARBA" id="ARBA00023136"/>
    </source>
</evidence>
<dbReference type="InterPro" id="IPR018499">
    <property type="entry name" value="Tetraspanin/Peripherin"/>
</dbReference>
<evidence type="ECO:0000256" key="6">
    <source>
        <dbReference type="RuleBase" id="RU361218"/>
    </source>
</evidence>
<comment type="subcellular location">
    <subcellularLocation>
        <location evidence="1 6">Membrane</location>
        <topology evidence="1 6">Multi-pass membrane protein</topology>
    </subcellularLocation>
</comment>
<dbReference type="PANTHER" id="PTHR19282:SF551">
    <property type="entry name" value="RE08073P-RELATED"/>
    <property type="match status" value="1"/>
</dbReference>
<dbReference type="EMBL" id="MH205676">
    <property type="protein sequence ID" value="AYP63835.1"/>
    <property type="molecule type" value="mRNA"/>
</dbReference>
<dbReference type="PIRSF" id="PIRSF002419">
    <property type="entry name" value="Tetraspanin"/>
    <property type="match status" value="1"/>
</dbReference>
<dbReference type="PRINTS" id="PR00259">
    <property type="entry name" value="TMFOUR"/>
</dbReference>
<feature type="transmembrane region" description="Helical" evidence="6">
    <location>
        <begin position="106"/>
        <end position="130"/>
    </location>
</feature>
<evidence type="ECO:0000256" key="3">
    <source>
        <dbReference type="ARBA" id="ARBA00022692"/>
    </source>
</evidence>
<dbReference type="AlphaFoldDB" id="A0A8R9Z463"/>
<feature type="transmembrane region" description="Helical" evidence="6">
    <location>
        <begin position="12"/>
        <end position="35"/>
    </location>
</feature>
<evidence type="ECO:0000313" key="7">
    <source>
        <dbReference type="EMBL" id="AYP63835.1"/>
    </source>
</evidence>
<dbReference type="CDD" id="cd03156">
    <property type="entry name" value="uroplakin_I_like_LEL"/>
    <property type="match status" value="1"/>
</dbReference>
<dbReference type="SUPFAM" id="SSF48652">
    <property type="entry name" value="Tetraspanin"/>
    <property type="match status" value="1"/>
</dbReference>
<name>A0A8R9Z463_HALDI</name>
<keyword evidence="3 6" id="KW-0812">Transmembrane</keyword>
<reference evidence="7" key="1">
    <citation type="submission" date="2018-04" db="EMBL/GenBank/DDBJ databases">
        <authorList>
            <person name="Priyathilaka T.T."/>
            <person name="Lee J."/>
        </authorList>
    </citation>
    <scope>NUCLEOTIDE SEQUENCE</scope>
</reference>